<keyword evidence="2" id="KW-1185">Reference proteome</keyword>
<gene>
    <name evidence="1" type="ORF">GCM10018793_32810</name>
</gene>
<accession>A0A919G863</accession>
<protein>
    <submittedName>
        <fullName evidence="1">Uncharacterized protein</fullName>
    </submittedName>
</protein>
<evidence type="ECO:0000313" key="1">
    <source>
        <dbReference type="EMBL" id="GHH79611.1"/>
    </source>
</evidence>
<evidence type="ECO:0000313" key="2">
    <source>
        <dbReference type="Proteomes" id="UP000603708"/>
    </source>
</evidence>
<organism evidence="1 2">
    <name type="scientific">Streptomyces sulfonofaciens</name>
    <dbReference type="NCBI Taxonomy" id="68272"/>
    <lineage>
        <taxon>Bacteria</taxon>
        <taxon>Bacillati</taxon>
        <taxon>Actinomycetota</taxon>
        <taxon>Actinomycetes</taxon>
        <taxon>Kitasatosporales</taxon>
        <taxon>Streptomycetaceae</taxon>
        <taxon>Streptomyces</taxon>
    </lineage>
</organism>
<dbReference type="AlphaFoldDB" id="A0A919G863"/>
<dbReference type="EMBL" id="BNCD01000008">
    <property type="protein sequence ID" value="GHH79611.1"/>
    <property type="molecule type" value="Genomic_DNA"/>
</dbReference>
<reference evidence="1" key="1">
    <citation type="journal article" date="2014" name="Int. J. Syst. Evol. Microbiol.">
        <title>Complete genome sequence of Corynebacterium casei LMG S-19264T (=DSM 44701T), isolated from a smear-ripened cheese.</title>
        <authorList>
            <consortium name="US DOE Joint Genome Institute (JGI-PGF)"/>
            <person name="Walter F."/>
            <person name="Albersmeier A."/>
            <person name="Kalinowski J."/>
            <person name="Ruckert C."/>
        </authorList>
    </citation>
    <scope>NUCLEOTIDE SEQUENCE</scope>
    <source>
        <strain evidence="1">JCM 5069</strain>
    </source>
</reference>
<sequence>MGLFAWAAYGRDDRVEELPETSDHPVTDTAARPDFAPMRQFGASSSAS</sequence>
<proteinExistence type="predicted"/>
<reference evidence="1" key="2">
    <citation type="submission" date="2020-09" db="EMBL/GenBank/DDBJ databases">
        <authorList>
            <person name="Sun Q."/>
            <person name="Ohkuma M."/>
        </authorList>
    </citation>
    <scope>NUCLEOTIDE SEQUENCE</scope>
    <source>
        <strain evidence="1">JCM 5069</strain>
    </source>
</reference>
<dbReference type="Proteomes" id="UP000603708">
    <property type="component" value="Unassembled WGS sequence"/>
</dbReference>
<name>A0A919G863_9ACTN</name>
<comment type="caution">
    <text evidence="1">The sequence shown here is derived from an EMBL/GenBank/DDBJ whole genome shotgun (WGS) entry which is preliminary data.</text>
</comment>